<dbReference type="InterPro" id="IPR051703">
    <property type="entry name" value="NF-kappa-B_Signaling_Reg"/>
</dbReference>
<dbReference type="Gene3D" id="3.90.320.10">
    <property type="match status" value="1"/>
</dbReference>
<dbReference type="SUPFAM" id="SSF52980">
    <property type="entry name" value="Restriction endonuclease-like"/>
    <property type="match status" value="1"/>
</dbReference>
<dbReference type="OrthoDB" id="6771988at2759"/>
<gene>
    <name evidence="2" type="ORF">HPB48_010804</name>
</gene>
<dbReference type="InterPro" id="IPR019080">
    <property type="entry name" value="YqaJ_viral_recombinase"/>
</dbReference>
<dbReference type="AlphaFoldDB" id="A0A9J6G9U7"/>
<dbReference type="Pfam" id="PF09588">
    <property type="entry name" value="YqaJ"/>
    <property type="match status" value="1"/>
</dbReference>
<dbReference type="GO" id="GO:0006281">
    <property type="term" value="P:DNA repair"/>
    <property type="evidence" value="ECO:0007669"/>
    <property type="project" value="UniProtKB-ARBA"/>
</dbReference>
<dbReference type="InterPro" id="IPR011604">
    <property type="entry name" value="PDDEXK-like_dom_sf"/>
</dbReference>
<proteinExistence type="predicted"/>
<dbReference type="OMA" id="CELMSAE"/>
<dbReference type="CDD" id="cd22343">
    <property type="entry name" value="PDDEXK_lambda_exonuclease-like"/>
    <property type="match status" value="1"/>
</dbReference>
<evidence type="ECO:0000259" key="1">
    <source>
        <dbReference type="Pfam" id="PF09588"/>
    </source>
</evidence>
<feature type="domain" description="YqaJ viral recombinase" evidence="1">
    <location>
        <begin position="51"/>
        <end position="199"/>
    </location>
</feature>
<sequence>MRSTDIYRFNDSYDICDDEICCYMADVVVAPEEITDIEQKTREPSRDLSLWKRMRALCISASSKAHSVLRSRKEPSVLAKSFLTERRFWSVETTYGTDLENEAILAFCELMSAEVQRCGLCIMLEQRWLCFTPDGLVRKGTEVSLLEVKCPHSCREKPIINVEEQVSNVPYLVFRDNELLLKKSHVYYTQVQVSLYVLGLEKCFFFVYSRHQQVVEVVADKDFLLTSIPRLEKFYFTHHLPAITKTLRAVR</sequence>
<reference evidence="2 3" key="1">
    <citation type="journal article" date="2020" name="Cell">
        <title>Large-Scale Comparative Analyses of Tick Genomes Elucidate Their Genetic Diversity and Vector Capacities.</title>
        <authorList>
            <consortium name="Tick Genome and Microbiome Consortium (TIGMIC)"/>
            <person name="Jia N."/>
            <person name="Wang J."/>
            <person name="Shi W."/>
            <person name="Du L."/>
            <person name="Sun Y."/>
            <person name="Zhan W."/>
            <person name="Jiang J.F."/>
            <person name="Wang Q."/>
            <person name="Zhang B."/>
            <person name="Ji P."/>
            <person name="Bell-Sakyi L."/>
            <person name="Cui X.M."/>
            <person name="Yuan T.T."/>
            <person name="Jiang B.G."/>
            <person name="Yang W.F."/>
            <person name="Lam T.T."/>
            <person name="Chang Q.C."/>
            <person name="Ding S.J."/>
            <person name="Wang X.J."/>
            <person name="Zhu J.G."/>
            <person name="Ruan X.D."/>
            <person name="Zhao L."/>
            <person name="Wei J.T."/>
            <person name="Ye R.Z."/>
            <person name="Que T.C."/>
            <person name="Du C.H."/>
            <person name="Zhou Y.H."/>
            <person name="Cheng J.X."/>
            <person name="Dai P.F."/>
            <person name="Guo W.B."/>
            <person name="Han X.H."/>
            <person name="Huang E.J."/>
            <person name="Li L.F."/>
            <person name="Wei W."/>
            <person name="Gao Y.C."/>
            <person name="Liu J.Z."/>
            <person name="Shao H.Z."/>
            <person name="Wang X."/>
            <person name="Wang C.C."/>
            <person name="Yang T.C."/>
            <person name="Huo Q.B."/>
            <person name="Li W."/>
            <person name="Chen H.Y."/>
            <person name="Chen S.E."/>
            <person name="Zhou L.G."/>
            <person name="Ni X.B."/>
            <person name="Tian J.H."/>
            <person name="Sheng Y."/>
            <person name="Liu T."/>
            <person name="Pan Y.S."/>
            <person name="Xia L.Y."/>
            <person name="Li J."/>
            <person name="Zhao F."/>
            <person name="Cao W.C."/>
        </authorList>
    </citation>
    <scope>NUCLEOTIDE SEQUENCE [LARGE SCALE GENOMIC DNA]</scope>
    <source>
        <strain evidence="2">HaeL-2018</strain>
    </source>
</reference>
<evidence type="ECO:0000313" key="2">
    <source>
        <dbReference type="EMBL" id="KAH9371947.1"/>
    </source>
</evidence>
<dbReference type="Proteomes" id="UP000821853">
    <property type="component" value="Chromosome 3"/>
</dbReference>
<dbReference type="PANTHER" id="PTHR46609:SF8">
    <property type="entry name" value="YQAJ VIRAL RECOMBINASE DOMAIN-CONTAINING PROTEIN"/>
    <property type="match status" value="1"/>
</dbReference>
<comment type="caution">
    <text evidence="2">The sequence shown here is derived from an EMBL/GenBank/DDBJ whole genome shotgun (WGS) entry which is preliminary data.</text>
</comment>
<accession>A0A9J6G9U7</accession>
<evidence type="ECO:0000313" key="3">
    <source>
        <dbReference type="Proteomes" id="UP000821853"/>
    </source>
</evidence>
<protein>
    <recommendedName>
        <fullName evidence="1">YqaJ viral recombinase domain-containing protein</fullName>
    </recommendedName>
</protein>
<dbReference type="InterPro" id="IPR011335">
    <property type="entry name" value="Restrct_endonuc-II-like"/>
</dbReference>
<name>A0A9J6G9U7_HAELO</name>
<dbReference type="EMBL" id="JABSTR010000005">
    <property type="protein sequence ID" value="KAH9371947.1"/>
    <property type="molecule type" value="Genomic_DNA"/>
</dbReference>
<dbReference type="VEuPathDB" id="VectorBase:HLOH_064053"/>
<keyword evidence="3" id="KW-1185">Reference proteome</keyword>
<dbReference type="PANTHER" id="PTHR46609">
    <property type="entry name" value="EXONUCLEASE, PHAGE-TYPE/RECB, C-TERMINAL DOMAIN-CONTAINING PROTEIN"/>
    <property type="match status" value="1"/>
</dbReference>
<organism evidence="2 3">
    <name type="scientific">Haemaphysalis longicornis</name>
    <name type="common">Bush tick</name>
    <dbReference type="NCBI Taxonomy" id="44386"/>
    <lineage>
        <taxon>Eukaryota</taxon>
        <taxon>Metazoa</taxon>
        <taxon>Ecdysozoa</taxon>
        <taxon>Arthropoda</taxon>
        <taxon>Chelicerata</taxon>
        <taxon>Arachnida</taxon>
        <taxon>Acari</taxon>
        <taxon>Parasitiformes</taxon>
        <taxon>Ixodida</taxon>
        <taxon>Ixodoidea</taxon>
        <taxon>Ixodidae</taxon>
        <taxon>Haemaphysalinae</taxon>
        <taxon>Haemaphysalis</taxon>
    </lineage>
</organism>